<protein>
    <recommendedName>
        <fullName evidence="5">Zinc finger PHD-type domain-containing protein</fullName>
    </recommendedName>
</protein>
<dbReference type="InterPro" id="IPR013083">
    <property type="entry name" value="Znf_RING/FYVE/PHD"/>
</dbReference>
<dbReference type="Proteomes" id="UP000426265">
    <property type="component" value="Unassembled WGS sequence"/>
</dbReference>
<sequence length="497" mass="56901">MENDGKLFFVYHHPKYQPIPQTLIPTSSDEARNHDHSSQPLFLCPSARVYKERCASLTRPIRYSARYIGYVTKRHSWTVVGDHSILPLFWCNNKDFDADGGCNICSGSEFGTDYYFCKICDRIYHKECVQSPFTIKHPYHRHDHSFQLSCRQPEAPNIECLCCGRIATDLLYYCTICEAVMHTTCAVKSIPFVVDQPKSHNHSLTLFPRQASLTCNVCGLLRKNNATYVCLRCNFVAHNDCMYSPRVIKISRHHHRISYNSSLRCGKCISYTSSLQSREWSCGVCRKSIDGVDGAYTCEKCDDYVVHVRCALRNDVWDGVDLQGVPEEEGDDITKDVGPFEKIYEGVILHFLHDHHLQLEVSILYDENRRCQACVLPIFEGNFYSCMECNFILHETCAKARRRVQHALHPHPLTLKPVARYEDGEFLCSACDRISSGFVYECQVGSCTFDLDVRCASISEPFHYKGHKHPLFLALTPKDKPICQCVRKIGAKFVNLT</sequence>
<feature type="domain" description="Zinc finger PHD-type" evidence="5">
    <location>
        <begin position="281"/>
        <end position="350"/>
    </location>
</feature>
<dbReference type="Pfam" id="PF03107">
    <property type="entry name" value="C1_2"/>
    <property type="match status" value="5"/>
</dbReference>
<proteinExistence type="predicted"/>
<organism evidence="6 7">
    <name type="scientific">Arabidopsis thaliana</name>
    <name type="common">Mouse-ear cress</name>
    <dbReference type="NCBI Taxonomy" id="3702"/>
    <lineage>
        <taxon>Eukaryota</taxon>
        <taxon>Viridiplantae</taxon>
        <taxon>Streptophyta</taxon>
        <taxon>Embryophyta</taxon>
        <taxon>Tracheophyta</taxon>
        <taxon>Spermatophyta</taxon>
        <taxon>Magnoliopsida</taxon>
        <taxon>eudicotyledons</taxon>
        <taxon>Gunneridae</taxon>
        <taxon>Pentapetalae</taxon>
        <taxon>rosids</taxon>
        <taxon>malvids</taxon>
        <taxon>Brassicales</taxon>
        <taxon>Brassicaceae</taxon>
        <taxon>Camelineae</taxon>
        <taxon>Arabidopsis</taxon>
    </lineage>
</organism>
<feature type="domain" description="Zinc finger PHD-type" evidence="5">
    <location>
        <begin position="214"/>
        <end position="269"/>
    </location>
</feature>
<keyword evidence="4" id="KW-0862">Zinc</keyword>
<evidence type="ECO:0000259" key="5">
    <source>
        <dbReference type="SMART" id="SM00249"/>
    </source>
</evidence>
<accession>A0A654ELU8</accession>
<evidence type="ECO:0000313" key="6">
    <source>
        <dbReference type="EMBL" id="VYS49700.1"/>
    </source>
</evidence>
<name>A0A654ELU8_ARATH</name>
<dbReference type="AlphaFoldDB" id="A0A654ELU8"/>
<dbReference type="Gene3D" id="3.30.40.10">
    <property type="entry name" value="Zinc/RING finger domain, C3HC4 (zinc finger)"/>
    <property type="match status" value="1"/>
</dbReference>
<keyword evidence="2" id="KW-0677">Repeat</keyword>
<dbReference type="EMBL" id="CACRSJ010000104">
    <property type="protein sequence ID" value="VYS49700.1"/>
    <property type="molecule type" value="Genomic_DNA"/>
</dbReference>
<dbReference type="GO" id="GO:0008270">
    <property type="term" value="F:zinc ion binding"/>
    <property type="evidence" value="ECO:0007669"/>
    <property type="project" value="UniProtKB-KW"/>
</dbReference>
<dbReference type="PANTHER" id="PTHR32410:SF181">
    <property type="entry name" value="CYSTEINE_HISTIDINE-RICH C1 DOMAIN FAMILY PROTEIN"/>
    <property type="match status" value="1"/>
</dbReference>
<dbReference type="ExpressionAtlas" id="A0A654ELU8">
    <property type="expression patterns" value="baseline and differential"/>
</dbReference>
<dbReference type="InterPro" id="IPR046349">
    <property type="entry name" value="C1-like_sf"/>
</dbReference>
<evidence type="ECO:0000256" key="2">
    <source>
        <dbReference type="ARBA" id="ARBA00022737"/>
    </source>
</evidence>
<gene>
    <name evidence="6" type="ORF">AN1_LOCUS5174</name>
</gene>
<dbReference type="InterPro" id="IPR004146">
    <property type="entry name" value="DC1"/>
</dbReference>
<reference evidence="6 7" key="1">
    <citation type="submission" date="2019-11" db="EMBL/GenBank/DDBJ databases">
        <authorList>
            <person name="Jiao W.-B."/>
            <person name="Schneeberger K."/>
        </authorList>
    </citation>
    <scope>NUCLEOTIDE SEQUENCE [LARGE SCALE GENOMIC DNA]</scope>
    <source>
        <strain evidence="7">cv. An-1</strain>
    </source>
</reference>
<dbReference type="InterPro" id="IPR053192">
    <property type="entry name" value="Vacuole_Formation_Reg"/>
</dbReference>
<dbReference type="PANTHER" id="PTHR32410">
    <property type="entry name" value="CYSTEINE/HISTIDINE-RICH C1 DOMAIN FAMILY PROTEIN"/>
    <property type="match status" value="1"/>
</dbReference>
<feature type="domain" description="Zinc finger PHD-type" evidence="5">
    <location>
        <begin position="101"/>
        <end position="178"/>
    </location>
</feature>
<dbReference type="SUPFAM" id="SSF57889">
    <property type="entry name" value="Cysteine-rich domain"/>
    <property type="match status" value="3"/>
</dbReference>
<dbReference type="SMART" id="SM00249">
    <property type="entry name" value="PHD"/>
    <property type="match status" value="4"/>
</dbReference>
<keyword evidence="1" id="KW-0479">Metal-binding</keyword>
<evidence type="ECO:0000256" key="1">
    <source>
        <dbReference type="ARBA" id="ARBA00022723"/>
    </source>
</evidence>
<evidence type="ECO:0000256" key="3">
    <source>
        <dbReference type="ARBA" id="ARBA00022771"/>
    </source>
</evidence>
<evidence type="ECO:0000313" key="7">
    <source>
        <dbReference type="Proteomes" id="UP000426265"/>
    </source>
</evidence>
<feature type="domain" description="Zinc finger PHD-type" evidence="5">
    <location>
        <begin position="370"/>
        <end position="432"/>
    </location>
</feature>
<dbReference type="InterPro" id="IPR001965">
    <property type="entry name" value="Znf_PHD"/>
</dbReference>
<evidence type="ECO:0000256" key="4">
    <source>
        <dbReference type="ARBA" id="ARBA00022833"/>
    </source>
</evidence>
<keyword evidence="3" id="KW-0863">Zinc-finger</keyword>